<dbReference type="PANTHER" id="PTHR47435:SF4">
    <property type="entry name" value="KELCH REPEAT PROTEIN (AFU_ORTHOLOGUE AFUA_5G12780)"/>
    <property type="match status" value="1"/>
</dbReference>
<dbReference type="Pfam" id="PF24681">
    <property type="entry name" value="Kelch_KLHDC2_KLHL20_DRC7"/>
    <property type="match status" value="1"/>
</dbReference>
<dbReference type="Proteomes" id="UP001150941">
    <property type="component" value="Unassembled WGS sequence"/>
</dbReference>
<reference evidence="3" key="2">
    <citation type="journal article" date="2023" name="IMA Fungus">
        <title>Comparative genomic study of the Penicillium genus elucidates a diverse pangenome and 15 lateral gene transfer events.</title>
        <authorList>
            <person name="Petersen C."/>
            <person name="Sorensen T."/>
            <person name="Nielsen M.R."/>
            <person name="Sondergaard T.E."/>
            <person name="Sorensen J.L."/>
            <person name="Fitzpatrick D.A."/>
            <person name="Frisvad J.C."/>
            <person name="Nielsen K.L."/>
        </authorList>
    </citation>
    <scope>NUCLEOTIDE SEQUENCE</scope>
    <source>
        <strain evidence="3">IBT 19713</strain>
    </source>
</reference>
<comment type="caution">
    <text evidence="3">The sequence shown here is derived from an EMBL/GenBank/DDBJ whole genome shotgun (WGS) entry which is preliminary data.</text>
</comment>
<protein>
    <recommendedName>
        <fullName evidence="5">Kelch repeat protein</fullName>
    </recommendedName>
</protein>
<dbReference type="RefSeq" id="XP_058330830.1">
    <property type="nucleotide sequence ID" value="XM_058475090.1"/>
</dbReference>
<dbReference type="SUPFAM" id="SSF117281">
    <property type="entry name" value="Kelch motif"/>
    <property type="match status" value="2"/>
</dbReference>
<name>A0A9W9TNQ9_9EURO</name>
<dbReference type="OrthoDB" id="10250130at2759"/>
<dbReference type="InterPro" id="IPR015915">
    <property type="entry name" value="Kelch-typ_b-propeller"/>
</dbReference>
<accession>A0A9W9TNQ9</accession>
<proteinExistence type="predicted"/>
<evidence type="ECO:0008006" key="5">
    <source>
        <dbReference type="Google" id="ProtNLM"/>
    </source>
</evidence>
<keyword evidence="4" id="KW-1185">Reference proteome</keyword>
<evidence type="ECO:0000313" key="3">
    <source>
        <dbReference type="EMBL" id="KAJ5232838.1"/>
    </source>
</evidence>
<dbReference type="AlphaFoldDB" id="A0A9W9TNQ9"/>
<evidence type="ECO:0000256" key="1">
    <source>
        <dbReference type="ARBA" id="ARBA00022737"/>
    </source>
</evidence>
<dbReference type="GO" id="GO:0019760">
    <property type="term" value="P:glucosinolate metabolic process"/>
    <property type="evidence" value="ECO:0007669"/>
    <property type="project" value="UniProtKB-ARBA"/>
</dbReference>
<evidence type="ECO:0000313" key="4">
    <source>
        <dbReference type="Proteomes" id="UP001150941"/>
    </source>
</evidence>
<dbReference type="EMBL" id="JAPQKS010000004">
    <property type="protein sequence ID" value="KAJ5232838.1"/>
    <property type="molecule type" value="Genomic_DNA"/>
</dbReference>
<keyword evidence="2" id="KW-0408">Iron</keyword>
<sequence>MGKIAAKCHKLLEAEILRRSSHIISVAGSQAYVFGGELKPREPRDNDVHSIALQSNDTTVKSAPATSTSPSARVGTAAATLNGKIYIFSGRGGVAMAPIEEQGTIWEFDPVRSTWSSLRPSAEQKYPAARSYHCMTSDGADTLFLHAGCPEKGRLGDVWSFNIARREWTELAPAFDPPRGGTSIAFVEGLLYRMNGFDGKSEQGGKLDIYSPAENSWISHSYSPDGKAGPTPRSVSALLPLRLGGRPFLVTLFGERDPSSLGHQGAGKMLDDVWIFDIHEKIWQHVSLEGDELPLPRGWFDADTLGEDAIIVHGGLGESNERLGDIWKLDFVQ</sequence>
<dbReference type="PANTHER" id="PTHR47435">
    <property type="entry name" value="KELCH REPEAT PROTEIN (AFU_ORTHOLOGUE AFUA_5G12780)"/>
    <property type="match status" value="1"/>
</dbReference>
<evidence type="ECO:0000256" key="2">
    <source>
        <dbReference type="ARBA" id="ARBA00023004"/>
    </source>
</evidence>
<reference evidence="3" key="1">
    <citation type="submission" date="2022-11" db="EMBL/GenBank/DDBJ databases">
        <authorList>
            <person name="Petersen C."/>
        </authorList>
    </citation>
    <scope>NUCLEOTIDE SEQUENCE</scope>
    <source>
        <strain evidence="3">IBT 19713</strain>
    </source>
</reference>
<gene>
    <name evidence="3" type="ORF">N7468_005794</name>
</gene>
<dbReference type="GeneID" id="83202393"/>
<keyword evidence="1" id="KW-0677">Repeat</keyword>
<dbReference type="Gene3D" id="2.120.10.80">
    <property type="entry name" value="Kelch-type beta propeller"/>
    <property type="match status" value="2"/>
</dbReference>
<organism evidence="3 4">
    <name type="scientific">Penicillium chermesinum</name>
    <dbReference type="NCBI Taxonomy" id="63820"/>
    <lineage>
        <taxon>Eukaryota</taxon>
        <taxon>Fungi</taxon>
        <taxon>Dikarya</taxon>
        <taxon>Ascomycota</taxon>
        <taxon>Pezizomycotina</taxon>
        <taxon>Eurotiomycetes</taxon>
        <taxon>Eurotiomycetidae</taxon>
        <taxon>Eurotiales</taxon>
        <taxon>Aspergillaceae</taxon>
        <taxon>Penicillium</taxon>
    </lineage>
</organism>